<evidence type="ECO:0000256" key="10">
    <source>
        <dbReference type="ARBA" id="ARBA00022989"/>
    </source>
</evidence>
<comment type="similarity">
    <text evidence="4">Belongs to the glycosyltransferase 13 family.</text>
</comment>
<keyword evidence="5" id="KW-0328">Glycosyltransferase</keyword>
<dbReference type="GO" id="GO:0000139">
    <property type="term" value="C:Golgi membrane"/>
    <property type="evidence" value="ECO:0007669"/>
    <property type="project" value="UniProtKB-SubCell"/>
</dbReference>
<dbReference type="SUPFAM" id="SSF53448">
    <property type="entry name" value="Nucleotide-diphospho-sugar transferases"/>
    <property type="match status" value="1"/>
</dbReference>
<evidence type="ECO:0000256" key="6">
    <source>
        <dbReference type="ARBA" id="ARBA00022679"/>
    </source>
</evidence>
<evidence type="ECO:0000256" key="8">
    <source>
        <dbReference type="ARBA" id="ARBA00022723"/>
    </source>
</evidence>
<gene>
    <name evidence="18" type="ORF">NAEGRDRAFT_54391</name>
</gene>
<dbReference type="GO" id="GO:0003827">
    <property type="term" value="F:alpha-1,3-mannosylglycoprotein 2-beta-N-acetylglucosaminyltransferase activity"/>
    <property type="evidence" value="ECO:0007669"/>
    <property type="project" value="UniProtKB-EC"/>
</dbReference>
<dbReference type="UniPathway" id="UPA00378"/>
<name>D2W3C2_NAEGR</name>
<keyword evidence="19" id="KW-1185">Reference proteome</keyword>
<evidence type="ECO:0000256" key="15">
    <source>
        <dbReference type="ARBA" id="ARBA00041712"/>
    </source>
</evidence>
<dbReference type="Gene3D" id="3.90.550.10">
    <property type="entry name" value="Spore Coat Polysaccharide Biosynthesis Protein SpsA, Chain A"/>
    <property type="match status" value="1"/>
</dbReference>
<sequence>MLRSKITLKRLFIFIGGAAILYYILSVFLTHNHQHQHATRRQLEESNTKPFHDKLPKHVSLVNIKPLAVIPPLQMYTLQSQQCEGTLYNRVSPRKKRDESDPWPNFSPSTFAHETNFIKWLENNGKYWKGISRGLDGEELNTEKLKLNNLGFTLNGHLTPKEGHLPIWLKAFKRRSPLDISLAAICQIDDISDTILYVTIDGGDFDEVLEELVKVTCVKIKVYFHPYLTDMRSLGMDKLKQDIGLILNSHYIYGMYMLTQKLDYPYVITLEDDLEASPDFYRYHYSLYHLVYGKEANYYDSKKIFAITAFTQGSTVDCHFLVDKLKNDKSSKCGIHSVHQLVEEDYFPGWGSGITREIFMEYYSQWKVNGRIYDYGMSQLRVSEQRYTLVPCSPRVRTIANEGVNGGNAGRWDHYLTHYAKWDEQPLDRIYYVDRMDGAVKAEEKGNFMYNQIV</sequence>
<evidence type="ECO:0000256" key="5">
    <source>
        <dbReference type="ARBA" id="ARBA00022676"/>
    </source>
</evidence>
<dbReference type="PANTHER" id="PTHR10468:SF0">
    <property type="entry name" value="ALPHA-1,3-MANNOSYL-GLYCOPROTEIN 2-BETA-N-ACETYLGLUCOSAMINYLTRANSFERASE"/>
    <property type="match status" value="1"/>
</dbReference>
<evidence type="ECO:0000256" key="3">
    <source>
        <dbReference type="ARBA" id="ARBA00004922"/>
    </source>
</evidence>
<keyword evidence="6" id="KW-0808">Transferase</keyword>
<evidence type="ECO:0000256" key="14">
    <source>
        <dbReference type="ARBA" id="ARBA00038949"/>
    </source>
</evidence>
<dbReference type="InterPro" id="IPR004139">
    <property type="entry name" value="Glyco_trans_13"/>
</dbReference>
<keyword evidence="9" id="KW-0735">Signal-anchor</keyword>
<dbReference type="Proteomes" id="UP000006671">
    <property type="component" value="Unassembled WGS sequence"/>
</dbReference>
<dbReference type="VEuPathDB" id="AmoebaDB:NAEGRDRAFT_54391"/>
<dbReference type="EC" id="2.4.1.101" evidence="14"/>
<proteinExistence type="inferred from homology"/>
<dbReference type="RefSeq" id="XP_002669134.1">
    <property type="nucleotide sequence ID" value="XM_002669088.1"/>
</dbReference>
<evidence type="ECO:0000256" key="9">
    <source>
        <dbReference type="ARBA" id="ARBA00022968"/>
    </source>
</evidence>
<evidence type="ECO:0000313" key="19">
    <source>
        <dbReference type="Proteomes" id="UP000006671"/>
    </source>
</evidence>
<reference evidence="18 19" key="1">
    <citation type="journal article" date="2010" name="Cell">
        <title>The genome of Naegleria gruberi illuminates early eukaryotic versatility.</title>
        <authorList>
            <person name="Fritz-Laylin L.K."/>
            <person name="Prochnik S.E."/>
            <person name="Ginger M.L."/>
            <person name="Dacks J.B."/>
            <person name="Carpenter M.L."/>
            <person name="Field M.C."/>
            <person name="Kuo A."/>
            <person name="Paredez A."/>
            <person name="Chapman J."/>
            <person name="Pham J."/>
            <person name="Shu S."/>
            <person name="Neupane R."/>
            <person name="Cipriano M."/>
            <person name="Mancuso J."/>
            <person name="Tu H."/>
            <person name="Salamov A."/>
            <person name="Lindquist E."/>
            <person name="Shapiro H."/>
            <person name="Lucas S."/>
            <person name="Grigoriev I.V."/>
            <person name="Cande W.Z."/>
            <person name="Fulton C."/>
            <person name="Rokhsar D.S."/>
            <person name="Dawson S.C."/>
        </authorList>
    </citation>
    <scope>NUCLEOTIDE SEQUENCE [LARGE SCALE GENOMIC DNA]</scope>
    <source>
        <strain evidence="18 19">NEG-M</strain>
    </source>
</reference>
<feature type="transmembrane region" description="Helical" evidence="17">
    <location>
        <begin position="12"/>
        <end position="31"/>
    </location>
</feature>
<keyword evidence="13" id="KW-0464">Manganese</keyword>
<evidence type="ECO:0000256" key="2">
    <source>
        <dbReference type="ARBA" id="ARBA00004323"/>
    </source>
</evidence>
<keyword evidence="11" id="KW-0333">Golgi apparatus</keyword>
<evidence type="ECO:0000256" key="13">
    <source>
        <dbReference type="ARBA" id="ARBA00023211"/>
    </source>
</evidence>
<keyword evidence="10 17" id="KW-1133">Transmembrane helix</keyword>
<organism evidence="19">
    <name type="scientific">Naegleria gruberi</name>
    <name type="common">Amoeba</name>
    <dbReference type="NCBI Taxonomy" id="5762"/>
    <lineage>
        <taxon>Eukaryota</taxon>
        <taxon>Discoba</taxon>
        <taxon>Heterolobosea</taxon>
        <taxon>Tetramitia</taxon>
        <taxon>Eutetramitia</taxon>
        <taxon>Vahlkampfiidae</taxon>
        <taxon>Naegleria</taxon>
    </lineage>
</organism>
<comment type="pathway">
    <text evidence="3">Protein modification; protein glycosylation.</text>
</comment>
<protein>
    <recommendedName>
        <fullName evidence="14">alpha-1,3-mannosyl-glycoprotein 2-beta-N-acetylglucosaminyltransferase</fullName>
        <ecNumber evidence="14">2.4.1.101</ecNumber>
    </recommendedName>
    <alternativeName>
        <fullName evidence="15">N-glycosyl-oligosaccharide-glycoprotein N-acetylglucosaminyltransferase I</fullName>
    </alternativeName>
</protein>
<comment type="cofactor">
    <cofactor evidence="1">
        <name>Mn(2+)</name>
        <dbReference type="ChEBI" id="CHEBI:29035"/>
    </cofactor>
</comment>
<dbReference type="GO" id="GO:0046872">
    <property type="term" value="F:metal ion binding"/>
    <property type="evidence" value="ECO:0007669"/>
    <property type="project" value="UniProtKB-KW"/>
</dbReference>
<evidence type="ECO:0000256" key="16">
    <source>
        <dbReference type="ARBA" id="ARBA00049421"/>
    </source>
</evidence>
<evidence type="ECO:0000256" key="1">
    <source>
        <dbReference type="ARBA" id="ARBA00001936"/>
    </source>
</evidence>
<dbReference type="GeneID" id="8862280"/>
<comment type="catalytic activity">
    <reaction evidence="16">
        <text>N(4)-(alpha-D-Man-(1-&gt;3)-[alpha-D-Man-(1-&gt;3)-[alpha-D-Man-(1-&gt;6)]-alpha-D-Man-(1-&gt;6)]-beta-D-Man-(1-&gt;4)-beta-D-GlcNAc-(1-&gt;4)-beta-D-GlcNAc)-L-asparaginyl-[protein] (N-glucan mannose isomer 5A1,2) + UDP-N-acetyl-alpha-D-glucosamine = N(4)-{beta-D-GlcNAc-(1-&gt;2)-alpha-D-Man-(1-&gt;3)-[alpha-D-Man-(1-&gt;3)-[alpha-D-Man-(1-&gt;6)]-alpha-D-Man-(1-&gt;6)]-beta-D-Man-(1-&gt;4)-beta-D-GlcNAc-(1-&gt;4)-beta-D-GlcNAc}-L-asparaginyl-[protein] + UDP + H(+)</text>
        <dbReference type="Rhea" id="RHEA:11456"/>
        <dbReference type="Rhea" id="RHEA-COMP:14367"/>
        <dbReference type="Rhea" id="RHEA-COMP:14368"/>
        <dbReference type="ChEBI" id="CHEBI:15378"/>
        <dbReference type="ChEBI" id="CHEBI:57705"/>
        <dbReference type="ChEBI" id="CHEBI:58223"/>
        <dbReference type="ChEBI" id="CHEBI:59087"/>
        <dbReference type="ChEBI" id="CHEBI:60625"/>
        <dbReference type="EC" id="2.4.1.101"/>
    </reaction>
</comment>
<evidence type="ECO:0000256" key="17">
    <source>
        <dbReference type="SAM" id="Phobius"/>
    </source>
</evidence>
<evidence type="ECO:0000256" key="11">
    <source>
        <dbReference type="ARBA" id="ARBA00023034"/>
    </source>
</evidence>
<dbReference type="Pfam" id="PF03071">
    <property type="entry name" value="GNT-I"/>
    <property type="match status" value="1"/>
</dbReference>
<comment type="subcellular location">
    <subcellularLocation>
        <location evidence="2">Golgi apparatus membrane</location>
        <topology evidence="2">Single-pass type II membrane protein</topology>
    </subcellularLocation>
</comment>
<keyword evidence="7 17" id="KW-0812">Transmembrane</keyword>
<evidence type="ECO:0000256" key="7">
    <source>
        <dbReference type="ARBA" id="ARBA00022692"/>
    </source>
</evidence>
<dbReference type="AlphaFoldDB" id="D2W3C2"/>
<dbReference type="PANTHER" id="PTHR10468">
    <property type="entry name" value="PROTEIN O-LINKED-MANNOSE BETA-1,2-N-ACETYLGLUCOSAMINYLTRANSFERASE 1/ALPHA-1,3-MANNOSYL-GLYCOPROTEIN 2-BETA-N-ACETYLGLUCOSAMINYLTRANSFERASE"/>
    <property type="match status" value="1"/>
</dbReference>
<evidence type="ECO:0000256" key="12">
    <source>
        <dbReference type="ARBA" id="ARBA00023136"/>
    </source>
</evidence>
<dbReference type="KEGG" id="ngr:NAEGRDRAFT_54391"/>
<dbReference type="EMBL" id="GG738931">
    <property type="protein sequence ID" value="EFC36390.1"/>
    <property type="molecule type" value="Genomic_DNA"/>
</dbReference>
<evidence type="ECO:0000313" key="18">
    <source>
        <dbReference type="EMBL" id="EFC36390.1"/>
    </source>
</evidence>
<dbReference type="InterPro" id="IPR029044">
    <property type="entry name" value="Nucleotide-diphossugar_trans"/>
</dbReference>
<evidence type="ECO:0000256" key="4">
    <source>
        <dbReference type="ARBA" id="ARBA00006492"/>
    </source>
</evidence>
<dbReference type="STRING" id="5762.D2W3C2"/>
<dbReference type="InParanoid" id="D2W3C2"/>
<keyword evidence="12 17" id="KW-0472">Membrane</keyword>
<accession>D2W3C2</accession>
<keyword evidence="8" id="KW-0479">Metal-binding</keyword>
<dbReference type="InterPro" id="IPR052261">
    <property type="entry name" value="Glycosyltransferase_13"/>
</dbReference>